<reference evidence="1" key="1">
    <citation type="journal article" date="2014" name="Front. Microbiol.">
        <title>High frequency of phylogenetically diverse reductive dehalogenase-homologous genes in deep subseafloor sedimentary metagenomes.</title>
        <authorList>
            <person name="Kawai M."/>
            <person name="Futagami T."/>
            <person name="Toyoda A."/>
            <person name="Takaki Y."/>
            <person name="Nishi S."/>
            <person name="Hori S."/>
            <person name="Arai W."/>
            <person name="Tsubouchi T."/>
            <person name="Morono Y."/>
            <person name="Uchiyama I."/>
            <person name="Ito T."/>
            <person name="Fujiyama A."/>
            <person name="Inagaki F."/>
            <person name="Takami H."/>
        </authorList>
    </citation>
    <scope>NUCLEOTIDE SEQUENCE</scope>
    <source>
        <strain evidence="1">Expedition CK06-06</strain>
    </source>
</reference>
<proteinExistence type="predicted"/>
<dbReference type="PANTHER" id="PTHR34217:SF1">
    <property type="entry name" value="CARBOXYPEPTIDASE 1"/>
    <property type="match status" value="1"/>
</dbReference>
<dbReference type="PANTHER" id="PTHR34217">
    <property type="entry name" value="METAL-DEPENDENT CARBOXYPEPTIDASE"/>
    <property type="match status" value="1"/>
</dbReference>
<feature type="non-terminal residue" evidence="1">
    <location>
        <position position="258"/>
    </location>
</feature>
<dbReference type="Pfam" id="PF02074">
    <property type="entry name" value="Peptidase_M32"/>
    <property type="match status" value="1"/>
</dbReference>
<dbReference type="SUPFAM" id="SSF55486">
    <property type="entry name" value="Metalloproteases ('zincins'), catalytic domain"/>
    <property type="match status" value="1"/>
</dbReference>
<dbReference type="EMBL" id="BARS01035993">
    <property type="protein sequence ID" value="GAG24809.1"/>
    <property type="molecule type" value="Genomic_DNA"/>
</dbReference>
<accession>X0W1X8</accession>
<dbReference type="PRINTS" id="PR00998">
    <property type="entry name" value="CRBOXYPTASET"/>
</dbReference>
<feature type="non-terminal residue" evidence="1">
    <location>
        <position position="1"/>
    </location>
</feature>
<dbReference type="InterPro" id="IPR001333">
    <property type="entry name" value="Peptidase_M32_Taq"/>
</dbReference>
<organism evidence="1">
    <name type="scientific">marine sediment metagenome</name>
    <dbReference type="NCBI Taxonomy" id="412755"/>
    <lineage>
        <taxon>unclassified sequences</taxon>
        <taxon>metagenomes</taxon>
        <taxon>ecological metagenomes</taxon>
    </lineage>
</organism>
<dbReference type="GO" id="GO:0004181">
    <property type="term" value="F:metallocarboxypeptidase activity"/>
    <property type="evidence" value="ECO:0007669"/>
    <property type="project" value="InterPro"/>
</dbReference>
<sequence>ELIGYDITSPEAGGRIDETEHPFTTGYYDDIRITTHYYEDKFASSVFSVLHEGGHAIYEQNLPRDWMYQPVGTGCSMGIHESQSRFVENMFGRSPEFWGHYYPTLCELTGGVLSGLALDDFVLAINHVEPSKIRVEADEVTYGLHIIIRFEMERALLAEKLDIDELPQAWNDKYREYLGVEIQDDSEGVMQDTHWASGLFGYFPSYALGNIYGGQMLEKMAGDIPDYKQKIAGGSFSEIGAWLTENVHRHGNLYDAAD</sequence>
<dbReference type="PROSITE" id="PS52034">
    <property type="entry name" value="PEPTIDASE_M32"/>
    <property type="match status" value="1"/>
</dbReference>
<protein>
    <recommendedName>
        <fullName evidence="2">Carboxypeptidase M32</fullName>
    </recommendedName>
</protein>
<evidence type="ECO:0000313" key="1">
    <source>
        <dbReference type="EMBL" id="GAG24809.1"/>
    </source>
</evidence>
<gene>
    <name evidence="1" type="ORF">S01H1_55375</name>
</gene>
<dbReference type="Gene3D" id="1.10.1370.30">
    <property type="match status" value="1"/>
</dbReference>
<evidence type="ECO:0008006" key="2">
    <source>
        <dbReference type="Google" id="ProtNLM"/>
    </source>
</evidence>
<dbReference type="GO" id="GO:0006508">
    <property type="term" value="P:proteolysis"/>
    <property type="evidence" value="ECO:0007669"/>
    <property type="project" value="InterPro"/>
</dbReference>
<dbReference type="AlphaFoldDB" id="X0W1X8"/>
<comment type="caution">
    <text evidence="1">The sequence shown here is derived from an EMBL/GenBank/DDBJ whole genome shotgun (WGS) entry which is preliminary data.</text>
</comment>
<name>X0W1X8_9ZZZZ</name>